<evidence type="ECO:0000259" key="5">
    <source>
        <dbReference type="PROSITE" id="PS50977"/>
    </source>
</evidence>
<dbReference type="InterPro" id="IPR050624">
    <property type="entry name" value="HTH-type_Tx_Regulator"/>
</dbReference>
<feature type="domain" description="HTH tetR-type" evidence="5">
    <location>
        <begin position="2"/>
        <end position="62"/>
    </location>
</feature>
<name>A0ABS7KC40_9BACI</name>
<dbReference type="PROSITE" id="PS50977">
    <property type="entry name" value="HTH_TETR_2"/>
    <property type="match status" value="1"/>
</dbReference>
<organism evidence="6 7">
    <name type="scientific">Mesobacillus maritimus</name>
    <dbReference type="NCBI Taxonomy" id="1643336"/>
    <lineage>
        <taxon>Bacteria</taxon>
        <taxon>Bacillati</taxon>
        <taxon>Bacillota</taxon>
        <taxon>Bacilli</taxon>
        <taxon>Bacillales</taxon>
        <taxon>Bacillaceae</taxon>
        <taxon>Mesobacillus</taxon>
    </lineage>
</organism>
<protein>
    <submittedName>
        <fullName evidence="6">TetR/AcrR family transcriptional regulator</fullName>
    </submittedName>
</protein>
<dbReference type="PROSITE" id="PS01081">
    <property type="entry name" value="HTH_TETR_1"/>
    <property type="match status" value="1"/>
</dbReference>
<dbReference type="Proteomes" id="UP000769780">
    <property type="component" value="Unassembled WGS sequence"/>
</dbReference>
<sequence>MNKKQKQIIDVAHKLFLEKGFGQTSIQDILDEAKIAKGTFYKYFKSKNECLIAILELVKQESDQKRNELLIGNRIDDEEVFADQISIRLATDKEYNILALFLTTSFMTDRELGTFMVNMHMSEVHWVSRRLIDIYGGEIKEIALDQAVIFLGILQHTLQVGKMASLDFPDKKAVQFALRQLKPIIREQYQKKDVLFPIHLIPFDEEDELETVQQLTEQVVNLLKKLLQQERTMEETELFEFLIAELKMEKPRILIIESIWRTLGQAAKQTKATDEYNELLQKLSYFITLTKKVKD</sequence>
<keyword evidence="1" id="KW-0678">Repressor</keyword>
<feature type="coiled-coil region" evidence="4">
    <location>
        <begin position="205"/>
        <end position="232"/>
    </location>
</feature>
<dbReference type="PANTHER" id="PTHR43479">
    <property type="entry name" value="ACREF/ENVCD OPERON REPRESSOR-RELATED"/>
    <property type="match status" value="1"/>
</dbReference>
<dbReference type="SUPFAM" id="SSF46689">
    <property type="entry name" value="Homeodomain-like"/>
    <property type="match status" value="1"/>
</dbReference>
<dbReference type="Gene3D" id="1.10.357.10">
    <property type="entry name" value="Tetracycline Repressor, domain 2"/>
    <property type="match status" value="1"/>
</dbReference>
<feature type="DNA-binding region" description="H-T-H motif" evidence="3">
    <location>
        <begin position="25"/>
        <end position="44"/>
    </location>
</feature>
<dbReference type="InterPro" id="IPR023772">
    <property type="entry name" value="DNA-bd_HTH_TetR-type_CS"/>
</dbReference>
<gene>
    <name evidence="6" type="ORF">H0185_23305</name>
</gene>
<keyword evidence="2 3" id="KW-0238">DNA-binding</keyword>
<evidence type="ECO:0000256" key="2">
    <source>
        <dbReference type="ARBA" id="ARBA00023125"/>
    </source>
</evidence>
<dbReference type="InterPro" id="IPR001647">
    <property type="entry name" value="HTH_TetR"/>
</dbReference>
<dbReference type="RefSeq" id="WP_221875976.1">
    <property type="nucleotide sequence ID" value="NZ_JACWFH010000043.1"/>
</dbReference>
<accession>A0ABS7KC40</accession>
<evidence type="ECO:0000313" key="7">
    <source>
        <dbReference type="Proteomes" id="UP000769780"/>
    </source>
</evidence>
<evidence type="ECO:0000256" key="3">
    <source>
        <dbReference type="PROSITE-ProRule" id="PRU00335"/>
    </source>
</evidence>
<evidence type="ECO:0000313" key="6">
    <source>
        <dbReference type="EMBL" id="MBY0099665.1"/>
    </source>
</evidence>
<keyword evidence="4" id="KW-0175">Coiled coil</keyword>
<evidence type="ECO:0000256" key="1">
    <source>
        <dbReference type="ARBA" id="ARBA00022491"/>
    </source>
</evidence>
<dbReference type="Pfam" id="PF00440">
    <property type="entry name" value="TetR_N"/>
    <property type="match status" value="1"/>
</dbReference>
<dbReference type="InterPro" id="IPR009057">
    <property type="entry name" value="Homeodomain-like_sf"/>
</dbReference>
<comment type="caution">
    <text evidence="6">The sequence shown here is derived from an EMBL/GenBank/DDBJ whole genome shotgun (WGS) entry which is preliminary data.</text>
</comment>
<keyword evidence="7" id="KW-1185">Reference proteome</keyword>
<reference evidence="6 7" key="1">
    <citation type="submission" date="2020-07" db="EMBL/GenBank/DDBJ databases">
        <title>Fungal Genomes of the International Space Station.</title>
        <authorList>
            <person name="Seuylemezian A."/>
            <person name="Singh N.K."/>
            <person name="Wood J."/>
            <person name="Venkateswaran K."/>
        </authorList>
    </citation>
    <scope>NUCLEOTIDE SEQUENCE [LARGE SCALE GENOMIC DNA]</scope>
    <source>
        <strain evidence="6 7">PL-B2</strain>
    </source>
</reference>
<dbReference type="EMBL" id="JACWFH010000043">
    <property type="protein sequence ID" value="MBY0099665.1"/>
    <property type="molecule type" value="Genomic_DNA"/>
</dbReference>
<dbReference type="PRINTS" id="PR00455">
    <property type="entry name" value="HTHTETR"/>
</dbReference>
<proteinExistence type="predicted"/>
<dbReference type="PANTHER" id="PTHR43479:SF22">
    <property type="entry name" value="TRANSCRIPTIONAL REGULATOR, TETR FAMILY"/>
    <property type="match status" value="1"/>
</dbReference>
<evidence type="ECO:0000256" key="4">
    <source>
        <dbReference type="SAM" id="Coils"/>
    </source>
</evidence>